<dbReference type="InterPro" id="IPR050834">
    <property type="entry name" value="Glycosyltransf_2"/>
</dbReference>
<dbReference type="InterPro" id="IPR029044">
    <property type="entry name" value="Nucleotide-diphossugar_trans"/>
</dbReference>
<comment type="caution">
    <text evidence="2">The sequence shown here is derived from an EMBL/GenBank/DDBJ whole genome shotgun (WGS) entry which is preliminary data.</text>
</comment>
<proteinExistence type="predicted"/>
<dbReference type="PANTHER" id="PTHR43685">
    <property type="entry name" value="GLYCOSYLTRANSFERASE"/>
    <property type="match status" value="1"/>
</dbReference>
<name>A0ABX5MAE0_9PROT</name>
<reference evidence="2 3" key="1">
    <citation type="submission" date="2018-04" db="EMBL/GenBank/DDBJ databases">
        <title>Active sludge and wastewater microbial communities from Klosterneuburg, Austria.</title>
        <authorList>
            <person name="Wagner M."/>
        </authorList>
    </citation>
    <scope>NUCLEOTIDE SEQUENCE [LARGE SCALE GENOMIC DNA]</scope>
    <source>
        <strain evidence="2 3">Nm 57</strain>
    </source>
</reference>
<dbReference type="PANTHER" id="PTHR43685:SF2">
    <property type="entry name" value="GLYCOSYLTRANSFERASE 2-LIKE DOMAIN-CONTAINING PROTEIN"/>
    <property type="match status" value="1"/>
</dbReference>
<keyword evidence="3" id="KW-1185">Reference proteome</keyword>
<feature type="domain" description="Glycosyltransferase 2-like" evidence="1">
    <location>
        <begin position="16"/>
        <end position="171"/>
    </location>
</feature>
<evidence type="ECO:0000313" key="3">
    <source>
        <dbReference type="Proteomes" id="UP000247780"/>
    </source>
</evidence>
<dbReference type="Pfam" id="PF00535">
    <property type="entry name" value="Glycos_transf_2"/>
    <property type="match status" value="1"/>
</dbReference>
<organism evidence="2 3">
    <name type="scientific">Nitrosomonas eutropha</name>
    <dbReference type="NCBI Taxonomy" id="916"/>
    <lineage>
        <taxon>Bacteria</taxon>
        <taxon>Pseudomonadati</taxon>
        <taxon>Pseudomonadota</taxon>
        <taxon>Betaproteobacteria</taxon>
        <taxon>Nitrosomonadales</taxon>
        <taxon>Nitrosomonadaceae</taxon>
        <taxon>Nitrosomonas</taxon>
    </lineage>
</organism>
<dbReference type="InterPro" id="IPR001173">
    <property type="entry name" value="Glyco_trans_2-like"/>
</dbReference>
<dbReference type="RefSeq" id="WP_011633299.1">
    <property type="nucleotide sequence ID" value="NZ_QICQ01000001.1"/>
</dbReference>
<protein>
    <submittedName>
        <fullName evidence="2">Glycosyltransferase involved in cell wall biosynthesis</fullName>
    </submittedName>
</protein>
<accession>A0ABX5MAE0</accession>
<evidence type="ECO:0000259" key="1">
    <source>
        <dbReference type="Pfam" id="PF00535"/>
    </source>
</evidence>
<evidence type="ECO:0000313" key="2">
    <source>
        <dbReference type="EMBL" id="PXV84276.1"/>
    </source>
</evidence>
<dbReference type="SUPFAM" id="SSF53448">
    <property type="entry name" value="Nucleotide-diphospho-sugar transferases"/>
    <property type="match status" value="1"/>
</dbReference>
<sequence>MAGDELSGLLDQQVAVLMCTYNGAHYLQDQLDSIENQKYKNWYLYVSDDGSQDSTRDILRAFEAKTDWLRVIQGPRNGFCQNFLSLICNGLIKADYYALSDQDDIWHEDKLLRAVKVLSDIPCETPALYCSRTKLVDERNNETGLSPLFKHAPGFRNALVQNIAGGNTMVFNHAARKLMLEAGPDANPVVHDWFLYMVVSGCGGVVIYDPVPSLCYRQHAANLIGANDEFIARLRRFGLMLSGMHRRWNTRNIEALSGLREKLTPENRYIYDEFSRFRNASLWNRLVGLYRTGIYRQTLAGNVTLWLAALFKRL</sequence>
<gene>
    <name evidence="2" type="ORF">C8R14_101163</name>
</gene>
<dbReference type="Gene3D" id="3.90.550.10">
    <property type="entry name" value="Spore Coat Polysaccharide Biosynthesis Protein SpsA, Chain A"/>
    <property type="match status" value="1"/>
</dbReference>
<dbReference type="CDD" id="cd04196">
    <property type="entry name" value="GT_2_like_d"/>
    <property type="match status" value="1"/>
</dbReference>
<dbReference type="EMBL" id="QICQ01000001">
    <property type="protein sequence ID" value="PXV84276.1"/>
    <property type="molecule type" value="Genomic_DNA"/>
</dbReference>
<dbReference type="Proteomes" id="UP000247780">
    <property type="component" value="Unassembled WGS sequence"/>
</dbReference>